<dbReference type="Proteomes" id="UP001057375">
    <property type="component" value="Unassembled WGS sequence"/>
</dbReference>
<comment type="caution">
    <text evidence="1">The sequence shown here is derived from an EMBL/GenBank/DDBJ whole genome shotgun (WGS) entry which is preliminary data.</text>
</comment>
<keyword evidence="2" id="KW-1185">Reference proteome</keyword>
<gene>
    <name evidence="1" type="ORF">ADUPG1_003624</name>
</gene>
<organism evidence="1 2">
    <name type="scientific">Aduncisulcus paluster</name>
    <dbReference type="NCBI Taxonomy" id="2918883"/>
    <lineage>
        <taxon>Eukaryota</taxon>
        <taxon>Metamonada</taxon>
        <taxon>Carpediemonas-like organisms</taxon>
        <taxon>Aduncisulcus</taxon>
    </lineage>
</organism>
<evidence type="ECO:0000313" key="2">
    <source>
        <dbReference type="Proteomes" id="UP001057375"/>
    </source>
</evidence>
<evidence type="ECO:0000313" key="1">
    <source>
        <dbReference type="EMBL" id="GKT37686.1"/>
    </source>
</evidence>
<accession>A0ABQ5L008</accession>
<dbReference type="EMBL" id="BQXS01005027">
    <property type="protein sequence ID" value="GKT37686.1"/>
    <property type="molecule type" value="Genomic_DNA"/>
</dbReference>
<protein>
    <submittedName>
        <fullName evidence="1">Phage tail tape measure protein</fullName>
    </submittedName>
</protein>
<name>A0ABQ5L008_9EUKA</name>
<reference evidence="1" key="1">
    <citation type="submission" date="2022-03" db="EMBL/GenBank/DDBJ databases">
        <title>Draft genome sequence of Aduncisulcus paluster, a free-living microaerophilic Fornicata.</title>
        <authorList>
            <person name="Yuyama I."/>
            <person name="Kume K."/>
            <person name="Tamura T."/>
            <person name="Inagaki Y."/>
            <person name="Hashimoto T."/>
        </authorList>
    </citation>
    <scope>NUCLEOTIDE SEQUENCE</scope>
    <source>
        <strain evidence="1">NY0171</strain>
    </source>
</reference>
<sequence>MEAEGVTRRVNSLGSAMGGLAAFSGLSGIGMSVASAVDKFGQFETALTDMGKVSDRDLGAIRTDIEAINPVLGSSTELMRGYYQTISAGVTDPVRSVEMLTVASKASQAAHVTQSETIKALTKVMAGYGDEIETASEASDLLFAIERQGQTSFSELVPVIGDLA</sequence>
<feature type="non-terminal residue" evidence="1">
    <location>
        <position position="164"/>
    </location>
</feature>
<proteinExistence type="predicted"/>